<dbReference type="FunFam" id="3.80.10.10:FF:000024">
    <property type="entry name" value="Somatic embryogenesis receptor kinase 1"/>
    <property type="match status" value="1"/>
</dbReference>
<dbReference type="Proteomes" id="UP001206925">
    <property type="component" value="Unassembled WGS sequence"/>
</dbReference>
<evidence type="ECO:0000256" key="1">
    <source>
        <dbReference type="ARBA" id="ARBA00022614"/>
    </source>
</evidence>
<name>A0AAD5CZC9_AMBAR</name>
<evidence type="ECO:0000313" key="6">
    <source>
        <dbReference type="Proteomes" id="UP001206925"/>
    </source>
</evidence>
<evidence type="ECO:0000259" key="4">
    <source>
        <dbReference type="Pfam" id="PF08263"/>
    </source>
</evidence>
<keyword evidence="6" id="KW-1185">Reference proteome</keyword>
<dbReference type="InterPro" id="IPR032675">
    <property type="entry name" value="LRR_dom_sf"/>
</dbReference>
<dbReference type="InterPro" id="IPR001611">
    <property type="entry name" value="Leu-rich_rpt"/>
</dbReference>
<dbReference type="InterPro" id="IPR013210">
    <property type="entry name" value="LRR_N_plant-typ"/>
</dbReference>
<feature type="non-terminal residue" evidence="5">
    <location>
        <position position="164"/>
    </location>
</feature>
<evidence type="ECO:0000256" key="3">
    <source>
        <dbReference type="ARBA" id="ARBA00022737"/>
    </source>
</evidence>
<sequence>DALYALRRAVKDPTNVLESWDPTLVDPCTWFHVTCDSDNRVTRLDLGNAKLSGNLVPDLGKLERLQYLELYMNNFVGTIPSEFGGLKNLISLDLFHNNLTGFIPPSLSKLSNIRFMDVSNNDLCGTFPTWGSFSKLTQESFMNNPRLEGPELMGSVRYDDRDGN</sequence>
<comment type="caution">
    <text evidence="5">The sequence shown here is derived from an EMBL/GenBank/DDBJ whole genome shotgun (WGS) entry which is preliminary data.</text>
</comment>
<dbReference type="EMBL" id="JAMZMK010006396">
    <property type="protein sequence ID" value="KAI7749180.1"/>
    <property type="molecule type" value="Genomic_DNA"/>
</dbReference>
<proteinExistence type="predicted"/>
<accession>A0AAD5CZC9</accession>
<dbReference type="Pfam" id="PF08263">
    <property type="entry name" value="LRRNT_2"/>
    <property type="match status" value="1"/>
</dbReference>
<keyword evidence="2" id="KW-0732">Signal</keyword>
<dbReference type="SUPFAM" id="SSF52058">
    <property type="entry name" value="L domain-like"/>
    <property type="match status" value="1"/>
</dbReference>
<organism evidence="5 6">
    <name type="scientific">Ambrosia artemisiifolia</name>
    <name type="common">Common ragweed</name>
    <dbReference type="NCBI Taxonomy" id="4212"/>
    <lineage>
        <taxon>Eukaryota</taxon>
        <taxon>Viridiplantae</taxon>
        <taxon>Streptophyta</taxon>
        <taxon>Embryophyta</taxon>
        <taxon>Tracheophyta</taxon>
        <taxon>Spermatophyta</taxon>
        <taxon>Magnoliopsida</taxon>
        <taxon>eudicotyledons</taxon>
        <taxon>Gunneridae</taxon>
        <taxon>Pentapetalae</taxon>
        <taxon>asterids</taxon>
        <taxon>campanulids</taxon>
        <taxon>Asterales</taxon>
        <taxon>Asteraceae</taxon>
        <taxon>Asteroideae</taxon>
        <taxon>Heliantheae alliance</taxon>
        <taxon>Heliantheae</taxon>
        <taxon>Ambrosia</taxon>
    </lineage>
</organism>
<gene>
    <name evidence="5" type="ORF">M8C21_028235</name>
</gene>
<dbReference type="PANTHER" id="PTHR47988">
    <property type="entry name" value="SOMATIC EMBRYOGENESIS RECEPTOR KINASE 1"/>
    <property type="match status" value="1"/>
</dbReference>
<keyword evidence="3" id="KW-0677">Repeat</keyword>
<dbReference type="Gene3D" id="3.80.10.10">
    <property type="entry name" value="Ribonuclease Inhibitor"/>
    <property type="match status" value="1"/>
</dbReference>
<protein>
    <recommendedName>
        <fullName evidence="4">Leucine-rich repeat-containing N-terminal plant-type domain-containing protein</fullName>
    </recommendedName>
</protein>
<feature type="domain" description="Leucine-rich repeat-containing N-terminal plant-type" evidence="4">
    <location>
        <begin position="1"/>
        <end position="36"/>
    </location>
</feature>
<reference evidence="5" key="1">
    <citation type="submission" date="2022-06" db="EMBL/GenBank/DDBJ databases">
        <title>Uncovering the hologenomic basis of an extraordinary plant invasion.</title>
        <authorList>
            <person name="Bieker V.C."/>
            <person name="Martin M.D."/>
            <person name="Gilbert T."/>
            <person name="Hodgins K."/>
            <person name="Battlay P."/>
            <person name="Petersen B."/>
            <person name="Wilson J."/>
        </authorList>
    </citation>
    <scope>NUCLEOTIDE SEQUENCE</scope>
    <source>
        <strain evidence="5">AA19_3_7</strain>
        <tissue evidence="5">Leaf</tissue>
    </source>
</reference>
<dbReference type="AlphaFoldDB" id="A0AAD5CZC9"/>
<dbReference type="Pfam" id="PF13855">
    <property type="entry name" value="LRR_8"/>
    <property type="match status" value="1"/>
</dbReference>
<evidence type="ECO:0000313" key="5">
    <source>
        <dbReference type="EMBL" id="KAI7749180.1"/>
    </source>
</evidence>
<keyword evidence="1" id="KW-0433">Leucine-rich repeat</keyword>
<evidence type="ECO:0000256" key="2">
    <source>
        <dbReference type="ARBA" id="ARBA00022729"/>
    </source>
</evidence>